<sequence>MGRPVAYFEVVSDDPRRAQRFYGELFDWKVEEDPSMEGYAMVDTGAGDDAIGGGIGPSQGPGDTGVKFYVRVDDLDAALTRATELGGARIADPMDLPGDVGRIAVLADPDGNPVGLWS</sequence>
<dbReference type="RefSeq" id="WP_337698347.1">
    <property type="nucleotide sequence ID" value="NZ_JBBEGN010000028.1"/>
</dbReference>
<dbReference type="CDD" id="cd07247">
    <property type="entry name" value="SgaA_N_like"/>
    <property type="match status" value="1"/>
</dbReference>
<proteinExistence type="predicted"/>
<dbReference type="EMBL" id="JBBEGN010000028">
    <property type="protein sequence ID" value="MEJ2871771.1"/>
    <property type="molecule type" value="Genomic_DNA"/>
</dbReference>
<dbReference type="PANTHER" id="PTHR33993:SF14">
    <property type="entry name" value="GB|AAF24581.1"/>
    <property type="match status" value="1"/>
</dbReference>
<dbReference type="SUPFAM" id="SSF54593">
    <property type="entry name" value="Glyoxalase/Bleomycin resistance protein/Dihydroxybiphenyl dioxygenase"/>
    <property type="match status" value="1"/>
</dbReference>
<dbReference type="Pfam" id="PF18029">
    <property type="entry name" value="Glyoxalase_6"/>
    <property type="match status" value="1"/>
</dbReference>
<evidence type="ECO:0000313" key="3">
    <source>
        <dbReference type="Proteomes" id="UP001385809"/>
    </source>
</evidence>
<dbReference type="PANTHER" id="PTHR33993">
    <property type="entry name" value="GLYOXALASE-RELATED"/>
    <property type="match status" value="1"/>
</dbReference>
<organism evidence="2 3">
    <name type="scientific">Actinomycetospora aurantiaca</name>
    <dbReference type="NCBI Taxonomy" id="3129233"/>
    <lineage>
        <taxon>Bacteria</taxon>
        <taxon>Bacillati</taxon>
        <taxon>Actinomycetota</taxon>
        <taxon>Actinomycetes</taxon>
        <taxon>Pseudonocardiales</taxon>
        <taxon>Pseudonocardiaceae</taxon>
        <taxon>Actinomycetospora</taxon>
    </lineage>
</organism>
<dbReference type="InterPro" id="IPR029068">
    <property type="entry name" value="Glyas_Bleomycin-R_OHBP_Dase"/>
</dbReference>
<gene>
    <name evidence="2" type="ORF">WCD74_28705</name>
</gene>
<evidence type="ECO:0000313" key="2">
    <source>
        <dbReference type="EMBL" id="MEJ2871771.1"/>
    </source>
</evidence>
<reference evidence="2 3" key="1">
    <citation type="submission" date="2024-03" db="EMBL/GenBank/DDBJ databases">
        <title>Actinomycetospora sp. OC33-EN08, a novel actinomycete isolated from wild orchid (Aerides multiflora).</title>
        <authorList>
            <person name="Suriyachadkun C."/>
        </authorList>
    </citation>
    <scope>NUCLEOTIDE SEQUENCE [LARGE SCALE GENOMIC DNA]</scope>
    <source>
        <strain evidence="2 3">OC33-EN08</strain>
    </source>
</reference>
<dbReference type="Gene3D" id="3.10.180.10">
    <property type="entry name" value="2,3-Dihydroxybiphenyl 1,2-Dioxygenase, domain 1"/>
    <property type="match status" value="1"/>
</dbReference>
<feature type="domain" description="VOC" evidence="1">
    <location>
        <begin position="4"/>
        <end position="118"/>
    </location>
</feature>
<keyword evidence="3" id="KW-1185">Reference proteome</keyword>
<comment type="caution">
    <text evidence="2">The sequence shown here is derived from an EMBL/GenBank/DDBJ whole genome shotgun (WGS) entry which is preliminary data.</text>
</comment>
<dbReference type="InterPro" id="IPR037523">
    <property type="entry name" value="VOC_core"/>
</dbReference>
<accession>A0ABU8MWS1</accession>
<dbReference type="Proteomes" id="UP001385809">
    <property type="component" value="Unassembled WGS sequence"/>
</dbReference>
<name>A0ABU8MWS1_9PSEU</name>
<evidence type="ECO:0000259" key="1">
    <source>
        <dbReference type="PROSITE" id="PS51819"/>
    </source>
</evidence>
<dbReference type="InterPro" id="IPR041581">
    <property type="entry name" value="Glyoxalase_6"/>
</dbReference>
<dbReference type="PROSITE" id="PS51819">
    <property type="entry name" value="VOC"/>
    <property type="match status" value="1"/>
</dbReference>
<protein>
    <submittedName>
        <fullName evidence="2">VOC family protein</fullName>
    </submittedName>
</protein>
<dbReference type="InterPro" id="IPR052164">
    <property type="entry name" value="Anthracycline_SecMetBiosynth"/>
</dbReference>